<dbReference type="SUPFAM" id="SSF101936">
    <property type="entry name" value="DNA-binding pseudobarrel domain"/>
    <property type="match status" value="1"/>
</dbReference>
<keyword evidence="4" id="KW-0804">Transcription</keyword>
<dbReference type="Pfam" id="PF03754">
    <property type="entry name" value="At2g31720-like"/>
    <property type="match status" value="1"/>
</dbReference>
<dbReference type="AlphaFoldDB" id="A0AAD4JNZ8"/>
<dbReference type="EMBL" id="SDAM02000018">
    <property type="protein sequence ID" value="KAH6837322.1"/>
    <property type="molecule type" value="Genomic_DNA"/>
</dbReference>
<evidence type="ECO:0000256" key="2">
    <source>
        <dbReference type="ARBA" id="ARBA00023015"/>
    </source>
</evidence>
<evidence type="ECO:0000256" key="5">
    <source>
        <dbReference type="ARBA" id="ARBA00023242"/>
    </source>
</evidence>
<sequence>MFNMKGNALDVLAAVAGRGKQIFEDHIAATEKKRETRIYCHDDGEASTSTAPNKTKLNINFPQIQAVANGQHSPLPEEFGKFIEEMGNGKTPTPATLVIQKCLFYTDVNPSHNRLSIPMSQIMRDDFLTDDEKRRLNEDKERKKFNDYEDKERKKKNFMVVKIIEPSLKLETVKFCRWDMPKKGNCGRTSSSYVINGNWSAIVMRNGLRKEMGVQLWCFRIDQKLCFALVRLPRNSIMMV</sequence>
<keyword evidence="7" id="KW-1185">Reference proteome</keyword>
<evidence type="ECO:0000313" key="7">
    <source>
        <dbReference type="Proteomes" id="UP001190926"/>
    </source>
</evidence>
<dbReference type="GO" id="GO:0005634">
    <property type="term" value="C:nucleus"/>
    <property type="evidence" value="ECO:0007669"/>
    <property type="project" value="UniProtKB-SubCell"/>
</dbReference>
<proteinExistence type="predicted"/>
<keyword evidence="5" id="KW-0539">Nucleus</keyword>
<reference evidence="6 7" key="1">
    <citation type="journal article" date="2021" name="Nat. Commun.">
        <title>Incipient diploidization of the medicinal plant Perilla within 10,000 years.</title>
        <authorList>
            <person name="Zhang Y."/>
            <person name="Shen Q."/>
            <person name="Leng L."/>
            <person name="Zhang D."/>
            <person name="Chen S."/>
            <person name="Shi Y."/>
            <person name="Ning Z."/>
            <person name="Chen S."/>
        </authorList>
    </citation>
    <scope>NUCLEOTIDE SEQUENCE [LARGE SCALE GENOMIC DNA]</scope>
    <source>
        <strain evidence="7">cv. PC099</strain>
    </source>
</reference>
<accession>A0AAD4JNZ8</accession>
<dbReference type="PANTHER" id="PTHR31541:SF25">
    <property type="entry name" value="GAMMA-GLIADIN B"/>
    <property type="match status" value="1"/>
</dbReference>
<dbReference type="InterPro" id="IPR015300">
    <property type="entry name" value="DNA-bd_pseudobarrel_sf"/>
</dbReference>
<evidence type="ECO:0000313" key="6">
    <source>
        <dbReference type="EMBL" id="KAH6837322.1"/>
    </source>
</evidence>
<keyword evidence="3" id="KW-0238">DNA-binding</keyword>
<evidence type="ECO:0008006" key="8">
    <source>
        <dbReference type="Google" id="ProtNLM"/>
    </source>
</evidence>
<evidence type="ECO:0000256" key="1">
    <source>
        <dbReference type="ARBA" id="ARBA00004123"/>
    </source>
</evidence>
<comment type="caution">
    <text evidence="6">The sequence shown here is derived from an EMBL/GenBank/DDBJ whole genome shotgun (WGS) entry which is preliminary data.</text>
</comment>
<dbReference type="GO" id="GO:0003677">
    <property type="term" value="F:DNA binding"/>
    <property type="evidence" value="ECO:0007669"/>
    <property type="project" value="UniProtKB-KW"/>
</dbReference>
<evidence type="ECO:0000256" key="3">
    <source>
        <dbReference type="ARBA" id="ARBA00023125"/>
    </source>
</evidence>
<dbReference type="Proteomes" id="UP001190926">
    <property type="component" value="Unassembled WGS sequence"/>
</dbReference>
<dbReference type="Gene3D" id="2.40.330.10">
    <property type="entry name" value="DNA-binding pseudobarrel domain"/>
    <property type="match status" value="1"/>
</dbReference>
<dbReference type="InterPro" id="IPR005508">
    <property type="entry name" value="At2g31720-like"/>
</dbReference>
<keyword evidence="2" id="KW-0805">Transcription regulation</keyword>
<protein>
    <recommendedName>
        <fullName evidence="8">B3 domain-containing protein</fullName>
    </recommendedName>
</protein>
<name>A0AAD4JNZ8_PERFH</name>
<gene>
    <name evidence="6" type="ORF">C2S53_003109</name>
</gene>
<organism evidence="6 7">
    <name type="scientific">Perilla frutescens var. hirtella</name>
    <name type="common">Perilla citriodora</name>
    <name type="synonym">Perilla setoyensis</name>
    <dbReference type="NCBI Taxonomy" id="608512"/>
    <lineage>
        <taxon>Eukaryota</taxon>
        <taxon>Viridiplantae</taxon>
        <taxon>Streptophyta</taxon>
        <taxon>Embryophyta</taxon>
        <taxon>Tracheophyta</taxon>
        <taxon>Spermatophyta</taxon>
        <taxon>Magnoliopsida</taxon>
        <taxon>eudicotyledons</taxon>
        <taxon>Gunneridae</taxon>
        <taxon>Pentapetalae</taxon>
        <taxon>asterids</taxon>
        <taxon>lamiids</taxon>
        <taxon>Lamiales</taxon>
        <taxon>Lamiaceae</taxon>
        <taxon>Nepetoideae</taxon>
        <taxon>Elsholtzieae</taxon>
        <taxon>Perilla</taxon>
    </lineage>
</organism>
<evidence type="ECO:0000256" key="4">
    <source>
        <dbReference type="ARBA" id="ARBA00023163"/>
    </source>
</evidence>
<comment type="subcellular location">
    <subcellularLocation>
        <location evidence="1">Nucleus</location>
    </subcellularLocation>
</comment>
<dbReference type="PANTHER" id="PTHR31541">
    <property type="entry name" value="B3 DOMAIN PLANT PROTEIN-RELATED"/>
    <property type="match status" value="1"/>
</dbReference>